<keyword evidence="8 13" id="KW-0067">ATP-binding</keyword>
<dbReference type="SUPFAM" id="SSF51246">
    <property type="entry name" value="Rudiment single hybrid motif"/>
    <property type="match status" value="1"/>
</dbReference>
<proteinExistence type="inferred from homology"/>
<protein>
    <recommendedName>
        <fullName evidence="4 12">Phosphoribosylamine--glycine ligase</fullName>
        <ecNumber evidence="4 12">6.3.4.13</ecNumber>
    </recommendedName>
    <alternativeName>
        <fullName evidence="12">GARS</fullName>
    </alternativeName>
    <alternativeName>
        <fullName evidence="10 12">Glycinamide ribonucleotide synthetase</fullName>
    </alternativeName>
    <alternativeName>
        <fullName evidence="11 12">Phosphoribosylglycinamide synthetase</fullName>
    </alternativeName>
</protein>
<dbReference type="PANTHER" id="PTHR43472:SF1">
    <property type="entry name" value="PHOSPHORIBOSYLAMINE--GLYCINE LIGASE, CHLOROPLASTIC"/>
    <property type="match status" value="1"/>
</dbReference>
<evidence type="ECO:0000256" key="6">
    <source>
        <dbReference type="ARBA" id="ARBA00022741"/>
    </source>
</evidence>
<dbReference type="InterPro" id="IPR020562">
    <property type="entry name" value="PRibGlycinamide_synth_N"/>
</dbReference>
<dbReference type="InterPro" id="IPR020560">
    <property type="entry name" value="PRibGlycinamide_synth_C-dom"/>
</dbReference>
<comment type="caution">
    <text evidence="15">The sequence shown here is derived from an EMBL/GenBank/DDBJ whole genome shotgun (WGS) entry which is preliminary data.</text>
</comment>
<dbReference type="Proteomes" id="UP001589862">
    <property type="component" value="Unassembled WGS sequence"/>
</dbReference>
<sequence length="429" mass="44132">MKVLVLGPGGREHAIIRALKQDPEVTEVFAAPGNAGIATDVKVFPVDAQSPNAVVELAGELNVDLVVVGPEAPLASGVCDGLRDAGFDVFGPSKAAAQLESSKAFAKDVMAAAGVPTGGSVVATTEEEAAAALDKFGAPYVVKDDGLAAGKGVVVTSDRAEALAHANACFTASSQVVIEEFLDGPEVSLFVLSDGDNCLPLTPAQDFKRIFNNDEGPNTGGMGAYTPLDWLPENFVDEVVAKVAEPTIEQMRQRGMPFIGVLYCGLAVTAKGIQVIEFNARFGDPETQPVLARLKPQSGFASVLAACAQGNLAAGTKLQWEENYAVGVVLAAEGYPESPRKGGVLTGLDEVESMADVSVLHAGTAANEDGELIANGGRILSVVGEGASLAEAQQKAYAGIEKIGLDGGQYRTDIAAKAIAGQIVIPTAN</sequence>
<evidence type="ECO:0000256" key="11">
    <source>
        <dbReference type="ARBA" id="ARBA00042864"/>
    </source>
</evidence>
<dbReference type="PROSITE" id="PS50975">
    <property type="entry name" value="ATP_GRASP"/>
    <property type="match status" value="1"/>
</dbReference>
<dbReference type="NCBIfam" id="TIGR00877">
    <property type="entry name" value="purD"/>
    <property type="match status" value="1"/>
</dbReference>
<name>A0ABV6PDT1_9MICC</name>
<dbReference type="Pfam" id="PF02843">
    <property type="entry name" value="GARS_C"/>
    <property type="match status" value="1"/>
</dbReference>
<organism evidence="15 16">
    <name type="scientific">Micrococcoides hystricis</name>
    <dbReference type="NCBI Taxonomy" id="1572761"/>
    <lineage>
        <taxon>Bacteria</taxon>
        <taxon>Bacillati</taxon>
        <taxon>Actinomycetota</taxon>
        <taxon>Actinomycetes</taxon>
        <taxon>Micrococcales</taxon>
        <taxon>Micrococcaceae</taxon>
        <taxon>Micrococcoides</taxon>
    </lineage>
</organism>
<evidence type="ECO:0000256" key="5">
    <source>
        <dbReference type="ARBA" id="ARBA00022598"/>
    </source>
</evidence>
<evidence type="ECO:0000256" key="4">
    <source>
        <dbReference type="ARBA" id="ARBA00013255"/>
    </source>
</evidence>
<evidence type="ECO:0000256" key="9">
    <source>
        <dbReference type="ARBA" id="ARBA00038345"/>
    </source>
</evidence>
<dbReference type="InterPro" id="IPR020561">
    <property type="entry name" value="PRibGlycinamid_synth_ATP-grasp"/>
</dbReference>
<feature type="domain" description="ATP-grasp" evidence="14">
    <location>
        <begin position="107"/>
        <end position="309"/>
    </location>
</feature>
<dbReference type="RefSeq" id="WP_377460650.1">
    <property type="nucleotide sequence ID" value="NZ_JBHLUB010000032.1"/>
</dbReference>
<evidence type="ECO:0000313" key="15">
    <source>
        <dbReference type="EMBL" id="MFC0583023.1"/>
    </source>
</evidence>
<dbReference type="InterPro" id="IPR020559">
    <property type="entry name" value="PRibGlycinamide_synth_CS"/>
</dbReference>
<comment type="similarity">
    <text evidence="9 12">Belongs to the GARS family.</text>
</comment>
<evidence type="ECO:0000259" key="14">
    <source>
        <dbReference type="PROSITE" id="PS50975"/>
    </source>
</evidence>
<comment type="pathway">
    <text evidence="3 12">Purine metabolism; IMP biosynthesis via de novo pathway; N(1)-(5-phospho-D-ribosyl)glycinamide from 5-phospho-alpha-D-ribose 1-diphosphate: step 2/2.</text>
</comment>
<dbReference type="Gene3D" id="3.40.50.20">
    <property type="match status" value="1"/>
</dbReference>
<keyword evidence="6 13" id="KW-0547">Nucleotide-binding</keyword>
<evidence type="ECO:0000256" key="7">
    <source>
        <dbReference type="ARBA" id="ARBA00022755"/>
    </source>
</evidence>
<evidence type="ECO:0000256" key="3">
    <source>
        <dbReference type="ARBA" id="ARBA00005174"/>
    </source>
</evidence>
<keyword evidence="5 12" id="KW-0436">Ligase</keyword>
<comment type="catalytic activity">
    <reaction evidence="12">
        <text>5-phospho-beta-D-ribosylamine + glycine + ATP = N(1)-(5-phospho-beta-D-ribosyl)glycinamide + ADP + phosphate + H(+)</text>
        <dbReference type="Rhea" id="RHEA:17453"/>
        <dbReference type="ChEBI" id="CHEBI:15378"/>
        <dbReference type="ChEBI" id="CHEBI:30616"/>
        <dbReference type="ChEBI" id="CHEBI:43474"/>
        <dbReference type="ChEBI" id="CHEBI:57305"/>
        <dbReference type="ChEBI" id="CHEBI:58681"/>
        <dbReference type="ChEBI" id="CHEBI:143788"/>
        <dbReference type="ChEBI" id="CHEBI:456216"/>
        <dbReference type="EC" id="6.3.4.13"/>
    </reaction>
</comment>
<comment type="cofactor">
    <cofactor evidence="2">
        <name>Mg(2+)</name>
        <dbReference type="ChEBI" id="CHEBI:18420"/>
    </cofactor>
</comment>
<reference evidence="15 16" key="1">
    <citation type="submission" date="2024-09" db="EMBL/GenBank/DDBJ databases">
        <authorList>
            <person name="Sun Q."/>
            <person name="Mori K."/>
        </authorList>
    </citation>
    <scope>NUCLEOTIDE SEQUENCE [LARGE SCALE GENOMIC DNA]</scope>
    <source>
        <strain evidence="15 16">NCAIM B.02604</strain>
    </source>
</reference>
<dbReference type="SUPFAM" id="SSF52440">
    <property type="entry name" value="PreATP-grasp domain"/>
    <property type="match status" value="1"/>
</dbReference>
<dbReference type="PROSITE" id="PS00184">
    <property type="entry name" value="GARS"/>
    <property type="match status" value="1"/>
</dbReference>
<dbReference type="SUPFAM" id="SSF56059">
    <property type="entry name" value="Glutathione synthetase ATP-binding domain-like"/>
    <property type="match status" value="1"/>
</dbReference>
<dbReference type="Gene3D" id="3.30.470.20">
    <property type="entry name" value="ATP-grasp fold, B domain"/>
    <property type="match status" value="1"/>
</dbReference>
<comment type="cofactor">
    <cofactor evidence="1">
        <name>Mn(2+)</name>
        <dbReference type="ChEBI" id="CHEBI:29035"/>
    </cofactor>
</comment>
<dbReference type="InterPro" id="IPR037123">
    <property type="entry name" value="PRibGlycinamide_synth_C_sf"/>
</dbReference>
<accession>A0ABV6PDT1</accession>
<gene>
    <name evidence="12 15" type="primary">purD</name>
    <name evidence="15" type="ORF">ACFFFR_11665</name>
</gene>
<dbReference type="InterPro" id="IPR013815">
    <property type="entry name" value="ATP_grasp_subdomain_1"/>
</dbReference>
<dbReference type="InterPro" id="IPR000115">
    <property type="entry name" value="PRibGlycinamide_synth"/>
</dbReference>
<dbReference type="Pfam" id="PF02844">
    <property type="entry name" value="GARS_N"/>
    <property type="match status" value="1"/>
</dbReference>
<evidence type="ECO:0000256" key="12">
    <source>
        <dbReference type="HAMAP-Rule" id="MF_00138"/>
    </source>
</evidence>
<dbReference type="Pfam" id="PF01071">
    <property type="entry name" value="GARS_A"/>
    <property type="match status" value="1"/>
</dbReference>
<dbReference type="PANTHER" id="PTHR43472">
    <property type="entry name" value="PHOSPHORIBOSYLAMINE--GLYCINE LIGASE"/>
    <property type="match status" value="1"/>
</dbReference>
<dbReference type="Gene3D" id="3.90.600.10">
    <property type="entry name" value="Phosphoribosylglycinamide synthetase, C-terminal domain"/>
    <property type="match status" value="1"/>
</dbReference>
<dbReference type="GO" id="GO:0004637">
    <property type="term" value="F:phosphoribosylamine-glycine ligase activity"/>
    <property type="evidence" value="ECO:0007669"/>
    <property type="project" value="UniProtKB-EC"/>
</dbReference>
<evidence type="ECO:0000256" key="2">
    <source>
        <dbReference type="ARBA" id="ARBA00001946"/>
    </source>
</evidence>
<evidence type="ECO:0000256" key="1">
    <source>
        <dbReference type="ARBA" id="ARBA00001936"/>
    </source>
</evidence>
<dbReference type="SMART" id="SM01209">
    <property type="entry name" value="GARS_A"/>
    <property type="match status" value="1"/>
</dbReference>
<dbReference type="InterPro" id="IPR016185">
    <property type="entry name" value="PreATP-grasp_dom_sf"/>
</dbReference>
<dbReference type="Gene3D" id="3.30.1490.20">
    <property type="entry name" value="ATP-grasp fold, A domain"/>
    <property type="match status" value="1"/>
</dbReference>
<keyword evidence="16" id="KW-1185">Reference proteome</keyword>
<dbReference type="HAMAP" id="MF_00138">
    <property type="entry name" value="GARS"/>
    <property type="match status" value="1"/>
</dbReference>
<evidence type="ECO:0000256" key="10">
    <source>
        <dbReference type="ARBA" id="ARBA00042242"/>
    </source>
</evidence>
<dbReference type="InterPro" id="IPR011761">
    <property type="entry name" value="ATP-grasp"/>
</dbReference>
<keyword evidence="7 12" id="KW-0658">Purine biosynthesis</keyword>
<evidence type="ECO:0000256" key="8">
    <source>
        <dbReference type="ARBA" id="ARBA00022840"/>
    </source>
</evidence>
<evidence type="ECO:0000256" key="13">
    <source>
        <dbReference type="PROSITE-ProRule" id="PRU00409"/>
    </source>
</evidence>
<evidence type="ECO:0000313" key="16">
    <source>
        <dbReference type="Proteomes" id="UP001589862"/>
    </source>
</evidence>
<dbReference type="EMBL" id="JBHLUB010000032">
    <property type="protein sequence ID" value="MFC0583023.1"/>
    <property type="molecule type" value="Genomic_DNA"/>
</dbReference>
<dbReference type="SMART" id="SM01210">
    <property type="entry name" value="GARS_C"/>
    <property type="match status" value="1"/>
</dbReference>
<dbReference type="EC" id="6.3.4.13" evidence="4 12"/>
<dbReference type="InterPro" id="IPR011054">
    <property type="entry name" value="Rudment_hybrid_motif"/>
</dbReference>